<dbReference type="PANTHER" id="PTHR24089">
    <property type="entry name" value="SOLUTE CARRIER FAMILY 25"/>
    <property type="match status" value="1"/>
</dbReference>
<accession>A0A2G3AED1</accession>
<dbReference type="InterPro" id="IPR018108">
    <property type="entry name" value="MCP_transmembrane"/>
</dbReference>
<keyword evidence="2" id="KW-0812">Transmembrane</keyword>
<keyword evidence="6" id="KW-1185">Reference proteome</keyword>
<dbReference type="STRING" id="4072.A0A2G3AED1"/>
<dbReference type="Pfam" id="PF00153">
    <property type="entry name" value="Mito_carr"/>
    <property type="match status" value="1"/>
</dbReference>
<evidence type="ECO:0000256" key="1">
    <source>
        <dbReference type="ARBA" id="ARBA00004141"/>
    </source>
</evidence>
<dbReference type="SUPFAM" id="SSF103506">
    <property type="entry name" value="Mitochondrial carrier"/>
    <property type="match status" value="1"/>
</dbReference>
<comment type="subcellular location">
    <subcellularLocation>
        <location evidence="1">Membrane</location>
        <topology evidence="1">Multi-pass membrane protein</topology>
    </subcellularLocation>
</comment>
<dbReference type="GO" id="GO:0005524">
    <property type="term" value="F:ATP binding"/>
    <property type="evidence" value="ECO:0007669"/>
    <property type="project" value="InterPro"/>
</dbReference>
<dbReference type="GO" id="GO:0005347">
    <property type="term" value="F:ATP transmembrane transporter activity"/>
    <property type="evidence" value="ECO:0000318"/>
    <property type="project" value="GO_Central"/>
</dbReference>
<organism evidence="5 6">
    <name type="scientific">Capsicum annuum</name>
    <name type="common">Capsicum pepper</name>
    <dbReference type="NCBI Taxonomy" id="4072"/>
    <lineage>
        <taxon>Eukaryota</taxon>
        <taxon>Viridiplantae</taxon>
        <taxon>Streptophyta</taxon>
        <taxon>Embryophyta</taxon>
        <taxon>Tracheophyta</taxon>
        <taxon>Spermatophyta</taxon>
        <taxon>Magnoliopsida</taxon>
        <taxon>eudicotyledons</taxon>
        <taxon>Gunneridae</taxon>
        <taxon>Pentapetalae</taxon>
        <taxon>asterids</taxon>
        <taxon>lamiids</taxon>
        <taxon>Solanales</taxon>
        <taxon>Solanaceae</taxon>
        <taxon>Solanoideae</taxon>
        <taxon>Capsiceae</taxon>
        <taxon>Capsicum</taxon>
    </lineage>
</organism>
<sequence length="489" mass="55118">MLSSLMLPGLEKLGRSLRKLVYSSPMGRFIAGEESKYQLGAALFLSYTILNLLSNAFRGDTALWSTRSGEDFVSKSGGWTIAELWTTQGWNFNFRRQPNDWEVMRVEKFLNMLGNFKVLRVEKDVQWWKGGSKGIFKAPSVVFVDELDAVGRERGSIKGSGGQERDATLNQVHACKKPMAPYVDYMAVAKLQIIPYSAVQLLAYETSKKLLQGKDGELSVIGRLAPGACAGMTSSFVTYPLHVLRLRLAVEPAYKTLRGRKALHPYNGLGPSLIGISIYQCEVVFLTWVKKALPEKYQKRTEGYCYSNVLSIGHSEKANANEGYTFRQSLLDHFTVQLASRAADELWYGEHQIGKCKISLSIFPRSGRKNTSVDIDSEALHILSYMYMLDRAKEILHQNWNLMDAIVEILVDRKRERNRVTMRLSWGEQKSISLDPWYELTKSIYPLAASSKAFGYLAAGARVCFAWYDSLWSNFVVKILSNSAITQIG</sequence>
<keyword evidence="3" id="KW-0677">Repeat</keyword>
<dbReference type="GO" id="GO:0004222">
    <property type="term" value="F:metalloendopeptidase activity"/>
    <property type="evidence" value="ECO:0007669"/>
    <property type="project" value="InterPro"/>
</dbReference>
<dbReference type="Proteomes" id="UP000222542">
    <property type="component" value="Unassembled WGS sequence"/>
</dbReference>
<dbReference type="GO" id="GO:0006508">
    <property type="term" value="P:proteolysis"/>
    <property type="evidence" value="ECO:0007669"/>
    <property type="project" value="InterPro"/>
</dbReference>
<evidence type="ECO:0000256" key="3">
    <source>
        <dbReference type="ARBA" id="ARBA00022737"/>
    </source>
</evidence>
<protein>
    <submittedName>
        <fullName evidence="5">Envelope ADP,ATP carrier protein, chloroplastic</fullName>
    </submittedName>
</protein>
<dbReference type="AlphaFoldDB" id="A0A2G3AED1"/>
<dbReference type="EMBL" id="AYRZ02000001">
    <property type="protein sequence ID" value="PHT92560.1"/>
    <property type="molecule type" value="Genomic_DNA"/>
</dbReference>
<dbReference type="InterPro" id="IPR037219">
    <property type="entry name" value="Peptidase_M41-like"/>
</dbReference>
<dbReference type="GO" id="GO:0042651">
    <property type="term" value="C:thylakoid membrane"/>
    <property type="evidence" value="ECO:0000318"/>
    <property type="project" value="GO_Central"/>
</dbReference>
<dbReference type="InterPro" id="IPR023395">
    <property type="entry name" value="MCP_dom_sf"/>
</dbReference>
<dbReference type="SUPFAM" id="SSF140990">
    <property type="entry name" value="FtsH protease domain-like"/>
    <property type="match status" value="1"/>
</dbReference>
<keyword evidence="4" id="KW-0472">Membrane</keyword>
<dbReference type="GO" id="GO:0004176">
    <property type="term" value="F:ATP-dependent peptidase activity"/>
    <property type="evidence" value="ECO:0007669"/>
    <property type="project" value="InterPro"/>
</dbReference>
<dbReference type="Gene3D" id="1.50.40.10">
    <property type="entry name" value="Mitochondrial carrier domain"/>
    <property type="match status" value="1"/>
</dbReference>
<evidence type="ECO:0000313" key="6">
    <source>
        <dbReference type="Proteomes" id="UP000222542"/>
    </source>
</evidence>
<reference evidence="5 6" key="2">
    <citation type="journal article" date="2017" name="Genome Biol.">
        <title>New reference genome sequences of hot pepper reveal the massive evolution of plant disease-resistance genes by retroduplication.</title>
        <authorList>
            <person name="Kim S."/>
            <person name="Park J."/>
            <person name="Yeom S.I."/>
            <person name="Kim Y.M."/>
            <person name="Seo E."/>
            <person name="Kim K.T."/>
            <person name="Kim M.S."/>
            <person name="Lee J.M."/>
            <person name="Cheong K."/>
            <person name="Shin H.S."/>
            <person name="Kim S.B."/>
            <person name="Han K."/>
            <person name="Lee J."/>
            <person name="Park M."/>
            <person name="Lee H.A."/>
            <person name="Lee H.Y."/>
            <person name="Lee Y."/>
            <person name="Oh S."/>
            <person name="Lee J.H."/>
            <person name="Choi E."/>
            <person name="Choi E."/>
            <person name="Lee S.E."/>
            <person name="Jeon J."/>
            <person name="Kim H."/>
            <person name="Choi G."/>
            <person name="Song H."/>
            <person name="Lee J."/>
            <person name="Lee S.C."/>
            <person name="Kwon J.K."/>
            <person name="Lee H.Y."/>
            <person name="Koo N."/>
            <person name="Hong Y."/>
            <person name="Kim R.W."/>
            <person name="Kang W.H."/>
            <person name="Huh J.H."/>
            <person name="Kang B.C."/>
            <person name="Yang T.J."/>
            <person name="Lee Y.H."/>
            <person name="Bennetzen J.L."/>
            <person name="Choi D."/>
        </authorList>
    </citation>
    <scope>NUCLEOTIDE SEQUENCE [LARGE SCALE GENOMIC DNA]</scope>
    <source>
        <strain evidence="6">cv. CM334</strain>
    </source>
</reference>
<dbReference type="Gramene" id="PHT92560">
    <property type="protein sequence ID" value="PHT92560"/>
    <property type="gene ID" value="T459_00442"/>
</dbReference>
<gene>
    <name evidence="5" type="ORF">T459_00442</name>
</gene>
<comment type="caution">
    <text evidence="5">The sequence shown here is derived from an EMBL/GenBank/DDBJ whole genome shotgun (WGS) entry which is preliminary data.</text>
</comment>
<reference evidence="5 6" key="1">
    <citation type="journal article" date="2014" name="Nat. Genet.">
        <title>Genome sequence of the hot pepper provides insights into the evolution of pungency in Capsicum species.</title>
        <authorList>
            <person name="Kim S."/>
            <person name="Park M."/>
            <person name="Yeom S.I."/>
            <person name="Kim Y.M."/>
            <person name="Lee J.M."/>
            <person name="Lee H.A."/>
            <person name="Seo E."/>
            <person name="Choi J."/>
            <person name="Cheong K."/>
            <person name="Kim K.T."/>
            <person name="Jung K."/>
            <person name="Lee G.W."/>
            <person name="Oh S.K."/>
            <person name="Bae C."/>
            <person name="Kim S.B."/>
            <person name="Lee H.Y."/>
            <person name="Kim S.Y."/>
            <person name="Kim M.S."/>
            <person name="Kang B.C."/>
            <person name="Jo Y.D."/>
            <person name="Yang H.B."/>
            <person name="Jeong H.J."/>
            <person name="Kang W.H."/>
            <person name="Kwon J.K."/>
            <person name="Shin C."/>
            <person name="Lim J.Y."/>
            <person name="Park J.H."/>
            <person name="Huh J.H."/>
            <person name="Kim J.S."/>
            <person name="Kim B.D."/>
            <person name="Cohen O."/>
            <person name="Paran I."/>
            <person name="Suh M.C."/>
            <person name="Lee S.B."/>
            <person name="Kim Y.K."/>
            <person name="Shin Y."/>
            <person name="Noh S.J."/>
            <person name="Park J."/>
            <person name="Seo Y.S."/>
            <person name="Kwon S.Y."/>
            <person name="Kim H.A."/>
            <person name="Park J.M."/>
            <person name="Kim H.J."/>
            <person name="Choi S.B."/>
            <person name="Bosland P.W."/>
            <person name="Reeves G."/>
            <person name="Jo S.H."/>
            <person name="Lee B.W."/>
            <person name="Cho H.T."/>
            <person name="Choi H.S."/>
            <person name="Lee M.S."/>
            <person name="Yu Y."/>
            <person name="Do Choi Y."/>
            <person name="Park B.S."/>
            <person name="van Deynze A."/>
            <person name="Ashrafi H."/>
            <person name="Hill T."/>
            <person name="Kim W.T."/>
            <person name="Pai H.S."/>
            <person name="Ahn H.K."/>
            <person name="Yeam I."/>
            <person name="Giovannoni J.J."/>
            <person name="Rose J.K."/>
            <person name="Sorensen I."/>
            <person name="Lee S.J."/>
            <person name="Kim R.W."/>
            <person name="Choi I.Y."/>
            <person name="Choi B.S."/>
            <person name="Lim J.S."/>
            <person name="Lee Y.H."/>
            <person name="Choi D."/>
        </authorList>
    </citation>
    <scope>NUCLEOTIDE SEQUENCE [LARGE SCALE GENOMIC DNA]</scope>
    <source>
        <strain evidence="6">cv. CM334</strain>
    </source>
</reference>
<name>A0A2G3AED1_CAPAN</name>
<proteinExistence type="predicted"/>
<evidence type="ECO:0000313" key="5">
    <source>
        <dbReference type="EMBL" id="PHT92560.1"/>
    </source>
</evidence>
<evidence type="ECO:0000256" key="4">
    <source>
        <dbReference type="ARBA" id="ARBA00023136"/>
    </source>
</evidence>
<evidence type="ECO:0000256" key="2">
    <source>
        <dbReference type="ARBA" id="ARBA00022692"/>
    </source>
</evidence>